<dbReference type="PROSITE" id="PS00036">
    <property type="entry name" value="BZIP_BASIC"/>
    <property type="match status" value="1"/>
</dbReference>
<evidence type="ECO:0000256" key="1">
    <source>
        <dbReference type="SAM" id="Coils"/>
    </source>
</evidence>
<evidence type="ECO:0000313" key="5">
    <source>
        <dbReference type="Proteomes" id="UP001152049"/>
    </source>
</evidence>
<organism evidence="4 5">
    <name type="scientific">Fusarium torreyae</name>
    <dbReference type="NCBI Taxonomy" id="1237075"/>
    <lineage>
        <taxon>Eukaryota</taxon>
        <taxon>Fungi</taxon>
        <taxon>Dikarya</taxon>
        <taxon>Ascomycota</taxon>
        <taxon>Pezizomycotina</taxon>
        <taxon>Sordariomycetes</taxon>
        <taxon>Hypocreomycetidae</taxon>
        <taxon>Hypocreales</taxon>
        <taxon>Nectriaceae</taxon>
        <taxon>Fusarium</taxon>
    </lineage>
</organism>
<dbReference type="OrthoDB" id="2247093at2759"/>
<feature type="domain" description="BZIP" evidence="3">
    <location>
        <begin position="299"/>
        <end position="314"/>
    </location>
</feature>
<dbReference type="EMBL" id="JAOQAZ010000052">
    <property type="protein sequence ID" value="KAJ4244193.1"/>
    <property type="molecule type" value="Genomic_DNA"/>
</dbReference>
<evidence type="ECO:0000313" key="4">
    <source>
        <dbReference type="EMBL" id="KAJ4244193.1"/>
    </source>
</evidence>
<evidence type="ECO:0000256" key="2">
    <source>
        <dbReference type="SAM" id="MobiDB-lite"/>
    </source>
</evidence>
<dbReference type="Proteomes" id="UP001152049">
    <property type="component" value="Unassembled WGS sequence"/>
</dbReference>
<gene>
    <name evidence="4" type="ORF">NW762_014574</name>
</gene>
<proteinExistence type="predicted"/>
<reference evidence="4" key="1">
    <citation type="submission" date="2022-09" db="EMBL/GenBank/DDBJ databases">
        <title>Fusarium specimens isolated from Avocado Roots.</title>
        <authorList>
            <person name="Stajich J."/>
            <person name="Roper C."/>
            <person name="Heimlech-Rivalta G."/>
        </authorList>
    </citation>
    <scope>NUCLEOTIDE SEQUENCE</scope>
    <source>
        <strain evidence="4">CF00136</strain>
    </source>
</reference>
<accession>A0A9W8V6G7</accession>
<name>A0A9W8V6G7_9HYPO</name>
<protein>
    <recommendedName>
        <fullName evidence="3">BZIP domain-containing protein</fullName>
    </recommendedName>
</protein>
<dbReference type="AlphaFoldDB" id="A0A9W8V6G7"/>
<sequence>MATNVFRTELARAKFSLVLDAGNVPDGRRTAPKISSLEKILNPLEPVVVESRNSTKEVCLNTTAYELSRDSTPEDLTFSQPGSSPFHGGPDRTVILLTACNSSPTTRPDIEKDVMETRLNSRLYDTGPNQQTPLSYHLEIQSSPALQHDSAAKSTLSGVKEEEEDPKIQPKTVLPRISYGSTVGMMRLEAGHPSKVITPPRMQVTAPSLPLIRTPLSWQAPLVCSQQPFEPSMQGVKRPSISGAPDTFMASHPRFLEQQRLPDPPFSVQSQQAPMGLPDREEYIPIHIDTSTASIRADRKRKRNAVASTKYRRRKKMLQEKEFKDYQKLLGERRLMENKIVELTQQAHFYRQECFRLQDVIRQTSAGSFAHGLQKSPLNDK</sequence>
<dbReference type="GO" id="GO:0003700">
    <property type="term" value="F:DNA-binding transcription factor activity"/>
    <property type="evidence" value="ECO:0007669"/>
    <property type="project" value="InterPro"/>
</dbReference>
<keyword evidence="1" id="KW-0175">Coiled coil</keyword>
<dbReference type="InterPro" id="IPR004827">
    <property type="entry name" value="bZIP"/>
</dbReference>
<feature type="region of interest" description="Disordered" evidence="2">
    <location>
        <begin position="145"/>
        <end position="168"/>
    </location>
</feature>
<evidence type="ECO:0000259" key="3">
    <source>
        <dbReference type="PROSITE" id="PS00036"/>
    </source>
</evidence>
<feature type="coiled-coil region" evidence="1">
    <location>
        <begin position="326"/>
        <end position="353"/>
    </location>
</feature>
<comment type="caution">
    <text evidence="4">The sequence shown here is derived from an EMBL/GenBank/DDBJ whole genome shotgun (WGS) entry which is preliminary data.</text>
</comment>
<keyword evidence="5" id="KW-1185">Reference proteome</keyword>